<accession>A0AAE1BFS6</accession>
<dbReference type="Proteomes" id="UP001283361">
    <property type="component" value="Unassembled WGS sequence"/>
</dbReference>
<keyword evidence="2" id="KW-1185">Reference proteome</keyword>
<comment type="caution">
    <text evidence="1">The sequence shown here is derived from an EMBL/GenBank/DDBJ whole genome shotgun (WGS) entry which is preliminary data.</text>
</comment>
<sequence length="134" mass="14996">MRPFDVLPIPSSTQIISVSGPEDGVTSRSVFTRVPSLPGSNNLPTAVAHCHDKEVLIKYMIRKEGLRSVTRRPSHPEPPAHLRRCAITSIRLVAVFSFRRPGARFVIQACAVYRSMVRLFPTPHTQLIGCRYSM</sequence>
<reference evidence="1" key="1">
    <citation type="journal article" date="2023" name="G3 (Bethesda)">
        <title>A reference genome for the long-term kleptoplast-retaining sea slug Elysia crispata morphotype clarki.</title>
        <authorList>
            <person name="Eastman K.E."/>
            <person name="Pendleton A.L."/>
            <person name="Shaikh M.A."/>
            <person name="Suttiyut T."/>
            <person name="Ogas R."/>
            <person name="Tomko P."/>
            <person name="Gavelis G."/>
            <person name="Widhalm J.R."/>
            <person name="Wisecaver J.H."/>
        </authorList>
    </citation>
    <scope>NUCLEOTIDE SEQUENCE</scope>
    <source>
        <strain evidence="1">ECLA1</strain>
    </source>
</reference>
<gene>
    <name evidence="1" type="ORF">RRG08_040753</name>
</gene>
<dbReference type="EMBL" id="JAWDGP010000029">
    <property type="protein sequence ID" value="KAK3804246.1"/>
    <property type="molecule type" value="Genomic_DNA"/>
</dbReference>
<evidence type="ECO:0000313" key="1">
    <source>
        <dbReference type="EMBL" id="KAK3804246.1"/>
    </source>
</evidence>
<name>A0AAE1BFS6_9GAST</name>
<evidence type="ECO:0000313" key="2">
    <source>
        <dbReference type="Proteomes" id="UP001283361"/>
    </source>
</evidence>
<proteinExistence type="predicted"/>
<dbReference type="AlphaFoldDB" id="A0AAE1BFS6"/>
<organism evidence="1 2">
    <name type="scientific">Elysia crispata</name>
    <name type="common">lettuce slug</name>
    <dbReference type="NCBI Taxonomy" id="231223"/>
    <lineage>
        <taxon>Eukaryota</taxon>
        <taxon>Metazoa</taxon>
        <taxon>Spiralia</taxon>
        <taxon>Lophotrochozoa</taxon>
        <taxon>Mollusca</taxon>
        <taxon>Gastropoda</taxon>
        <taxon>Heterobranchia</taxon>
        <taxon>Euthyneura</taxon>
        <taxon>Panpulmonata</taxon>
        <taxon>Sacoglossa</taxon>
        <taxon>Placobranchoidea</taxon>
        <taxon>Plakobranchidae</taxon>
        <taxon>Elysia</taxon>
    </lineage>
</organism>
<protein>
    <submittedName>
        <fullName evidence="1">Uncharacterized protein</fullName>
    </submittedName>
</protein>